<evidence type="ECO:0000313" key="7">
    <source>
        <dbReference type="EMBL" id="SUZ88812.1"/>
    </source>
</evidence>
<dbReference type="InterPro" id="IPR020568">
    <property type="entry name" value="Ribosomal_Su5_D2-typ_SF"/>
</dbReference>
<dbReference type="GO" id="GO:0000049">
    <property type="term" value="F:tRNA binding"/>
    <property type="evidence" value="ECO:0007669"/>
    <property type="project" value="InterPro"/>
</dbReference>
<keyword evidence="4" id="KW-0255">Endonuclease</keyword>
<dbReference type="InterPro" id="IPR020539">
    <property type="entry name" value="RNase_P_CS"/>
</dbReference>
<protein>
    <submittedName>
        <fullName evidence="7">Uncharacterized protein</fullName>
    </submittedName>
</protein>
<evidence type="ECO:0000256" key="4">
    <source>
        <dbReference type="ARBA" id="ARBA00022759"/>
    </source>
</evidence>
<dbReference type="InterPro" id="IPR000100">
    <property type="entry name" value="RNase_P"/>
</dbReference>
<organism evidence="7">
    <name type="scientific">marine metagenome</name>
    <dbReference type="NCBI Taxonomy" id="408172"/>
    <lineage>
        <taxon>unclassified sequences</taxon>
        <taxon>metagenomes</taxon>
        <taxon>ecological metagenomes</taxon>
    </lineage>
</organism>
<keyword evidence="2" id="KW-0819">tRNA processing</keyword>
<comment type="function">
    <text evidence="1">RNaseP catalyzes the removal of the 5'-leader sequence from pre-tRNA to produce the mature 5'-terminus. It can also cleave other RNA substrates such as 4.5S RNA. The protein component plays an auxiliary but essential role in vivo by binding to the 5'-leader sequence and broadening the substrate specificity of the ribozyme.</text>
</comment>
<evidence type="ECO:0000256" key="1">
    <source>
        <dbReference type="ARBA" id="ARBA00002663"/>
    </source>
</evidence>
<keyword evidence="6" id="KW-0694">RNA-binding</keyword>
<reference evidence="7" key="1">
    <citation type="submission" date="2018-05" db="EMBL/GenBank/DDBJ databases">
        <authorList>
            <person name="Lanie J.A."/>
            <person name="Ng W.-L."/>
            <person name="Kazmierczak K.M."/>
            <person name="Andrzejewski T.M."/>
            <person name="Davidsen T.M."/>
            <person name="Wayne K.J."/>
            <person name="Tettelin H."/>
            <person name="Glass J.I."/>
            <person name="Rusch D."/>
            <person name="Podicherti R."/>
            <person name="Tsui H.-C.T."/>
            <person name="Winkler M.E."/>
        </authorList>
    </citation>
    <scope>NUCLEOTIDE SEQUENCE</scope>
</reference>
<evidence type="ECO:0000256" key="3">
    <source>
        <dbReference type="ARBA" id="ARBA00022722"/>
    </source>
</evidence>
<dbReference type="Pfam" id="PF00825">
    <property type="entry name" value="Ribonuclease_P"/>
    <property type="match status" value="1"/>
</dbReference>
<name>A0A381RAS2_9ZZZZ</name>
<dbReference type="PANTHER" id="PTHR33992">
    <property type="entry name" value="RIBONUCLEASE P PROTEIN COMPONENT"/>
    <property type="match status" value="1"/>
</dbReference>
<dbReference type="SUPFAM" id="SSF54211">
    <property type="entry name" value="Ribosomal protein S5 domain 2-like"/>
    <property type="match status" value="1"/>
</dbReference>
<evidence type="ECO:0000256" key="5">
    <source>
        <dbReference type="ARBA" id="ARBA00022801"/>
    </source>
</evidence>
<keyword evidence="3" id="KW-0540">Nuclease</keyword>
<evidence type="ECO:0000256" key="2">
    <source>
        <dbReference type="ARBA" id="ARBA00022694"/>
    </source>
</evidence>
<dbReference type="GO" id="GO:0030677">
    <property type="term" value="C:ribonuclease P complex"/>
    <property type="evidence" value="ECO:0007669"/>
    <property type="project" value="TreeGrafter"/>
</dbReference>
<dbReference type="AlphaFoldDB" id="A0A381RAS2"/>
<dbReference type="PANTHER" id="PTHR33992:SF1">
    <property type="entry name" value="RIBONUCLEASE P PROTEIN COMPONENT"/>
    <property type="match status" value="1"/>
</dbReference>
<evidence type="ECO:0000256" key="6">
    <source>
        <dbReference type="ARBA" id="ARBA00022884"/>
    </source>
</evidence>
<keyword evidence="5" id="KW-0378">Hydrolase</keyword>
<sequence>MNERSKKGQFSFSKRERISEKKIIDNLFSSGKKFSVYPFDVRFLNQDENSDSIHKVLISVSSSKIKSAVKRNLLKRRIKESYRINKNIISNKLLMIAFVYVSEEIFTFSVIDKAIKKVLKKLSEL</sequence>
<dbReference type="GO" id="GO:0004526">
    <property type="term" value="F:ribonuclease P activity"/>
    <property type="evidence" value="ECO:0007669"/>
    <property type="project" value="InterPro"/>
</dbReference>
<dbReference type="GO" id="GO:0042781">
    <property type="term" value="F:3'-tRNA processing endoribonuclease activity"/>
    <property type="evidence" value="ECO:0007669"/>
    <property type="project" value="TreeGrafter"/>
</dbReference>
<dbReference type="PROSITE" id="PS00648">
    <property type="entry name" value="RIBONUCLEASE_P"/>
    <property type="match status" value="1"/>
</dbReference>
<dbReference type="HAMAP" id="MF_00227">
    <property type="entry name" value="RNase_P"/>
    <property type="match status" value="1"/>
</dbReference>
<gene>
    <name evidence="7" type="ORF">METZ01_LOCUS41666</name>
</gene>
<dbReference type="EMBL" id="UINC01001789">
    <property type="protein sequence ID" value="SUZ88812.1"/>
    <property type="molecule type" value="Genomic_DNA"/>
</dbReference>
<dbReference type="Gene3D" id="3.30.230.10">
    <property type="match status" value="1"/>
</dbReference>
<accession>A0A381RAS2</accession>
<dbReference type="NCBIfam" id="TIGR00188">
    <property type="entry name" value="rnpA"/>
    <property type="match status" value="1"/>
</dbReference>
<dbReference type="InterPro" id="IPR014721">
    <property type="entry name" value="Ribsml_uS5_D2-typ_fold_subgr"/>
</dbReference>
<proteinExistence type="inferred from homology"/>